<dbReference type="PROSITE" id="PS50921">
    <property type="entry name" value="ANTAR"/>
    <property type="match status" value="1"/>
</dbReference>
<evidence type="ECO:0000256" key="2">
    <source>
        <dbReference type="ARBA" id="ARBA00022777"/>
    </source>
</evidence>
<gene>
    <name evidence="6" type="ORF">AB2L28_02390</name>
</gene>
<dbReference type="RefSeq" id="WP_370717113.1">
    <property type="nucleotide sequence ID" value="NZ_JBGGTQ010000001.1"/>
</dbReference>
<dbReference type="Pfam" id="PF03861">
    <property type="entry name" value="ANTAR"/>
    <property type="match status" value="1"/>
</dbReference>
<dbReference type="Gene3D" id="3.30.450.40">
    <property type="match status" value="1"/>
</dbReference>
<evidence type="ECO:0000313" key="7">
    <source>
        <dbReference type="Proteomes" id="UP001566476"/>
    </source>
</evidence>
<keyword evidence="2" id="KW-0418">Kinase</keyword>
<evidence type="ECO:0000259" key="5">
    <source>
        <dbReference type="PROSITE" id="PS50921"/>
    </source>
</evidence>
<evidence type="ECO:0000313" key="6">
    <source>
        <dbReference type="EMBL" id="MEZ0491084.1"/>
    </source>
</evidence>
<keyword evidence="4" id="KW-0804">Transcription</keyword>
<reference evidence="6 7" key="1">
    <citation type="submission" date="2024-07" db="EMBL/GenBank/DDBJ databases">
        <authorList>
            <person name="Thanompreechachai J."/>
            <person name="Duangmal K."/>
        </authorList>
    </citation>
    <scope>NUCLEOTIDE SEQUENCE [LARGE SCALE GENOMIC DNA]</scope>
    <source>
        <strain evidence="6 7">TBRC 1896</strain>
    </source>
</reference>
<dbReference type="InterPro" id="IPR029016">
    <property type="entry name" value="GAF-like_dom_sf"/>
</dbReference>
<dbReference type="InterPro" id="IPR005561">
    <property type="entry name" value="ANTAR"/>
</dbReference>
<feature type="domain" description="ANTAR" evidence="5">
    <location>
        <begin position="166"/>
        <end position="227"/>
    </location>
</feature>
<dbReference type="SMART" id="SM01012">
    <property type="entry name" value="ANTAR"/>
    <property type="match status" value="1"/>
</dbReference>
<dbReference type="SMART" id="SM00065">
    <property type="entry name" value="GAF"/>
    <property type="match status" value="1"/>
</dbReference>
<dbReference type="InterPro" id="IPR036388">
    <property type="entry name" value="WH-like_DNA-bd_sf"/>
</dbReference>
<dbReference type="EMBL" id="JBGGTQ010000001">
    <property type="protein sequence ID" value="MEZ0491084.1"/>
    <property type="molecule type" value="Genomic_DNA"/>
</dbReference>
<keyword evidence="1" id="KW-0808">Transferase</keyword>
<protein>
    <submittedName>
        <fullName evidence="6">GAF and ANTAR domain-containing protein</fullName>
    </submittedName>
</protein>
<dbReference type="InterPro" id="IPR003018">
    <property type="entry name" value="GAF"/>
</dbReference>
<dbReference type="Pfam" id="PF13185">
    <property type="entry name" value="GAF_2"/>
    <property type="match status" value="1"/>
</dbReference>
<dbReference type="Gene3D" id="1.10.10.10">
    <property type="entry name" value="Winged helix-like DNA-binding domain superfamily/Winged helix DNA-binding domain"/>
    <property type="match status" value="1"/>
</dbReference>
<name>A0ABV4HXE2_9ACTN</name>
<evidence type="ECO:0000256" key="4">
    <source>
        <dbReference type="ARBA" id="ARBA00023163"/>
    </source>
</evidence>
<evidence type="ECO:0000256" key="3">
    <source>
        <dbReference type="ARBA" id="ARBA00023015"/>
    </source>
</evidence>
<comment type="caution">
    <text evidence="6">The sequence shown here is derived from an EMBL/GenBank/DDBJ whole genome shotgun (WGS) entry which is preliminary data.</text>
</comment>
<keyword evidence="7" id="KW-1185">Reference proteome</keyword>
<keyword evidence="3" id="KW-0805">Transcription regulation</keyword>
<dbReference type="SUPFAM" id="SSF55781">
    <property type="entry name" value="GAF domain-like"/>
    <property type="match status" value="1"/>
</dbReference>
<dbReference type="PIRSF" id="PIRSF036625">
    <property type="entry name" value="GAF_ANTAR"/>
    <property type="match status" value="1"/>
</dbReference>
<evidence type="ECO:0000256" key="1">
    <source>
        <dbReference type="ARBA" id="ARBA00022679"/>
    </source>
</evidence>
<sequence>MPLGLEAAVVELGRIVADQPLTAVLRRVADLAVQAVPGADDVSVTLLRGGKPSTVAFHGDLAADLDERQYSLGYGPCVAAAQAGATLRIDDTARDDAFPDFSATAARRGVRSVVSVGLPDPDRRQGSINAYCFGRPEHPSITVEAQLALEQFAAFASVALGNAAALAEVGERADNLQIALQSRAVIEQAKGVLMGRHGVDADEAFTMLATQSQHGNRKLRVVAEEVVAEVVRTAAAAASAPLSPSRGRSPSS</sequence>
<dbReference type="SUPFAM" id="SSF52172">
    <property type="entry name" value="CheY-like"/>
    <property type="match status" value="1"/>
</dbReference>
<dbReference type="InterPro" id="IPR012074">
    <property type="entry name" value="GAF_ANTAR"/>
</dbReference>
<dbReference type="Proteomes" id="UP001566476">
    <property type="component" value="Unassembled WGS sequence"/>
</dbReference>
<dbReference type="InterPro" id="IPR011006">
    <property type="entry name" value="CheY-like_superfamily"/>
</dbReference>
<organism evidence="6 7">
    <name type="scientific">Kineococcus mangrovi</name>
    <dbReference type="NCBI Taxonomy" id="1660183"/>
    <lineage>
        <taxon>Bacteria</taxon>
        <taxon>Bacillati</taxon>
        <taxon>Actinomycetota</taxon>
        <taxon>Actinomycetes</taxon>
        <taxon>Kineosporiales</taxon>
        <taxon>Kineosporiaceae</taxon>
        <taxon>Kineococcus</taxon>
    </lineage>
</organism>
<proteinExistence type="predicted"/>
<accession>A0ABV4HXE2</accession>